<dbReference type="InterPro" id="IPR027417">
    <property type="entry name" value="P-loop_NTPase"/>
</dbReference>
<protein>
    <submittedName>
        <fullName evidence="9">ABC transporter-like protein</fullName>
    </submittedName>
</protein>
<dbReference type="InterPro" id="IPR008995">
    <property type="entry name" value="Mo/tungstate-bd_C_term_dom"/>
</dbReference>
<dbReference type="Gene3D" id="3.40.50.300">
    <property type="entry name" value="P-loop containing nucleotide triphosphate hydrolases"/>
    <property type="match status" value="1"/>
</dbReference>
<evidence type="ECO:0000256" key="6">
    <source>
        <dbReference type="ARBA" id="ARBA00022967"/>
    </source>
</evidence>
<name>A0A158FW54_9BURK</name>
<dbReference type="GO" id="GO:0055052">
    <property type="term" value="C:ATP-binding cassette (ABC) transporter complex, substrate-binding subunit-containing"/>
    <property type="evidence" value="ECO:0007669"/>
    <property type="project" value="TreeGrafter"/>
</dbReference>
<dbReference type="Proteomes" id="UP000054925">
    <property type="component" value="Unassembled WGS sequence"/>
</dbReference>
<feature type="domain" description="ABC transporter" evidence="8">
    <location>
        <begin position="32"/>
        <end position="262"/>
    </location>
</feature>
<gene>
    <name evidence="9" type="ORF">AWB67_00895</name>
</gene>
<dbReference type="AlphaFoldDB" id="A0A158FW54"/>
<dbReference type="SMART" id="SM00382">
    <property type="entry name" value="AAA"/>
    <property type="match status" value="1"/>
</dbReference>
<evidence type="ECO:0000256" key="5">
    <source>
        <dbReference type="ARBA" id="ARBA00022840"/>
    </source>
</evidence>
<dbReference type="SUPFAM" id="SSF52540">
    <property type="entry name" value="P-loop containing nucleoside triphosphate hydrolases"/>
    <property type="match status" value="1"/>
</dbReference>
<dbReference type="PANTHER" id="PTHR43875:SF15">
    <property type="entry name" value="TREHALOSE IMPORT ATP-BINDING PROTEIN SUGC"/>
    <property type="match status" value="1"/>
</dbReference>
<proteinExistence type="predicted"/>
<dbReference type="Pfam" id="PF08402">
    <property type="entry name" value="TOBE_2"/>
    <property type="match status" value="1"/>
</dbReference>
<dbReference type="GO" id="GO:0016887">
    <property type="term" value="F:ATP hydrolysis activity"/>
    <property type="evidence" value="ECO:0007669"/>
    <property type="project" value="InterPro"/>
</dbReference>
<evidence type="ECO:0000256" key="3">
    <source>
        <dbReference type="ARBA" id="ARBA00022519"/>
    </source>
</evidence>
<keyword evidence="4" id="KW-0547">Nucleotide-binding</keyword>
<dbReference type="InterPro" id="IPR003593">
    <property type="entry name" value="AAA+_ATPase"/>
</dbReference>
<dbReference type="InterPro" id="IPR013611">
    <property type="entry name" value="Transp-assoc_OB_typ2"/>
</dbReference>
<dbReference type="Pfam" id="PF00005">
    <property type="entry name" value="ABC_tran"/>
    <property type="match status" value="1"/>
</dbReference>
<reference evidence="9" key="1">
    <citation type="submission" date="2016-01" db="EMBL/GenBank/DDBJ databases">
        <authorList>
            <person name="Peeters C."/>
        </authorList>
    </citation>
    <scope>NUCLEOTIDE SEQUENCE [LARGE SCALE GENOMIC DNA]</scope>
    <source>
        <strain evidence="9">LMG 22937</strain>
    </source>
</reference>
<accession>A0A158FW54</accession>
<dbReference type="InterPro" id="IPR003439">
    <property type="entry name" value="ABC_transporter-like_ATP-bd"/>
</dbReference>
<dbReference type="Gene3D" id="2.40.50.140">
    <property type="entry name" value="Nucleic acid-binding proteins"/>
    <property type="match status" value="1"/>
</dbReference>
<dbReference type="SUPFAM" id="SSF50331">
    <property type="entry name" value="MOP-like"/>
    <property type="match status" value="1"/>
</dbReference>
<evidence type="ECO:0000259" key="8">
    <source>
        <dbReference type="PROSITE" id="PS50893"/>
    </source>
</evidence>
<dbReference type="InterPro" id="IPR047641">
    <property type="entry name" value="ABC_transpr_MalK/UgpC-like"/>
</dbReference>
<keyword evidence="6" id="KW-1278">Translocase</keyword>
<keyword evidence="10" id="KW-1185">Reference proteome</keyword>
<dbReference type="GO" id="GO:0015408">
    <property type="term" value="F:ABC-type ferric iron transporter activity"/>
    <property type="evidence" value="ECO:0007669"/>
    <property type="project" value="InterPro"/>
</dbReference>
<sequence length="393" mass="42321">MSAIWRRTAAGEARTVIDEKTAGIDKERILVLELERVTVVSGGQTHLYGVDLRLTPGAINVLLGPTQAGKTTLMRVMAGLDKPNAGRVLVDGKDVTGVGVRQRNLAMVYQQFINYPAMTVFDNIASPLKLQGVDSKQVAVRVKEVAAKLHIEHLLQRRPGELSGGQQQRCALARALVKRSSLVLLDEPLVNLDYKLREELRAELATLFADGKTTVVYATTEPLEALLLGGYTAIVDKGRVLQYGRTLDVYNAPATVDVAAVFNDPPMNMLTSEVTADGIAHLPIGIDVPVRLGAADGSTCRIGIRPGHLRLEARTPRAIAVPCRLELAELSGSETYLHVHTKTGGIDLVAQLQGVHQIALGTELDVFVDPAELFVFDGHAKLVSGPEASHGAY</sequence>
<dbReference type="InterPro" id="IPR015853">
    <property type="entry name" value="ABC_transpr_FbpC"/>
</dbReference>
<evidence type="ECO:0000313" key="10">
    <source>
        <dbReference type="Proteomes" id="UP000054925"/>
    </source>
</evidence>
<keyword evidence="7" id="KW-0472">Membrane</keyword>
<evidence type="ECO:0000256" key="4">
    <source>
        <dbReference type="ARBA" id="ARBA00022741"/>
    </source>
</evidence>
<dbReference type="Gene3D" id="2.40.50.100">
    <property type="match status" value="1"/>
</dbReference>
<evidence type="ECO:0000256" key="7">
    <source>
        <dbReference type="ARBA" id="ARBA00023136"/>
    </source>
</evidence>
<dbReference type="PROSITE" id="PS50893">
    <property type="entry name" value="ABC_TRANSPORTER_2"/>
    <property type="match status" value="1"/>
</dbReference>
<dbReference type="InterPro" id="IPR012340">
    <property type="entry name" value="NA-bd_OB-fold"/>
</dbReference>
<keyword evidence="3" id="KW-0997">Cell inner membrane</keyword>
<keyword evidence="5" id="KW-0067">ATP-binding</keyword>
<keyword evidence="2" id="KW-1003">Cell membrane</keyword>
<dbReference type="GO" id="GO:0005524">
    <property type="term" value="F:ATP binding"/>
    <property type="evidence" value="ECO:0007669"/>
    <property type="project" value="UniProtKB-KW"/>
</dbReference>
<organism evidence="9 10">
    <name type="scientific">Caballeronia terrestris</name>
    <dbReference type="NCBI Taxonomy" id="1226301"/>
    <lineage>
        <taxon>Bacteria</taxon>
        <taxon>Pseudomonadati</taxon>
        <taxon>Pseudomonadota</taxon>
        <taxon>Betaproteobacteria</taxon>
        <taxon>Burkholderiales</taxon>
        <taxon>Burkholderiaceae</taxon>
        <taxon>Caballeronia</taxon>
    </lineage>
</organism>
<dbReference type="CDD" id="cd03259">
    <property type="entry name" value="ABC_Carb_Solutes_like"/>
    <property type="match status" value="1"/>
</dbReference>
<keyword evidence="1" id="KW-0813">Transport</keyword>
<evidence type="ECO:0000256" key="1">
    <source>
        <dbReference type="ARBA" id="ARBA00022448"/>
    </source>
</evidence>
<comment type="caution">
    <text evidence="9">The sequence shown here is derived from an EMBL/GenBank/DDBJ whole genome shotgun (WGS) entry which is preliminary data.</text>
</comment>
<evidence type="ECO:0000313" key="9">
    <source>
        <dbReference type="EMBL" id="SAL23569.1"/>
    </source>
</evidence>
<evidence type="ECO:0000256" key="2">
    <source>
        <dbReference type="ARBA" id="ARBA00022475"/>
    </source>
</evidence>
<dbReference type="PANTHER" id="PTHR43875">
    <property type="entry name" value="MALTODEXTRIN IMPORT ATP-BINDING PROTEIN MSMX"/>
    <property type="match status" value="1"/>
</dbReference>
<dbReference type="EMBL" id="FCOL02000003">
    <property type="protein sequence ID" value="SAL23569.1"/>
    <property type="molecule type" value="Genomic_DNA"/>
</dbReference>